<keyword evidence="2" id="KW-1185">Reference proteome</keyword>
<evidence type="ECO:0000313" key="1">
    <source>
        <dbReference type="EMBL" id="RXK83968.1"/>
    </source>
</evidence>
<protein>
    <submittedName>
        <fullName evidence="1">2'-5' RNA ligase family protein</fullName>
    </submittedName>
</protein>
<dbReference type="Proteomes" id="UP000290545">
    <property type="component" value="Unassembled WGS sequence"/>
</dbReference>
<dbReference type="SUPFAM" id="SSF55144">
    <property type="entry name" value="LigT-like"/>
    <property type="match status" value="1"/>
</dbReference>
<dbReference type="PANTHER" id="PTHR40037">
    <property type="entry name" value="PHOSPHOESTERASE YJCG-RELATED"/>
    <property type="match status" value="1"/>
</dbReference>
<dbReference type="EMBL" id="SDHZ01000002">
    <property type="protein sequence ID" value="RXK83968.1"/>
    <property type="molecule type" value="Genomic_DNA"/>
</dbReference>
<accession>A0A4Q1D6B7</accession>
<dbReference type="Gene3D" id="3.90.1140.10">
    <property type="entry name" value="Cyclic phosphodiesterase"/>
    <property type="match status" value="1"/>
</dbReference>
<reference evidence="1 2" key="1">
    <citation type="submission" date="2019-01" db="EMBL/GenBank/DDBJ databases">
        <title>Filimonas sp. strain TTM-71.</title>
        <authorList>
            <person name="Chen W.-M."/>
        </authorList>
    </citation>
    <scope>NUCLEOTIDE SEQUENCE [LARGE SCALE GENOMIC DNA]</scope>
    <source>
        <strain evidence="1 2">TTM-71</strain>
    </source>
</reference>
<organism evidence="1 2">
    <name type="scientific">Filimonas effusa</name>
    <dbReference type="NCBI Taxonomy" id="2508721"/>
    <lineage>
        <taxon>Bacteria</taxon>
        <taxon>Pseudomonadati</taxon>
        <taxon>Bacteroidota</taxon>
        <taxon>Chitinophagia</taxon>
        <taxon>Chitinophagales</taxon>
        <taxon>Chitinophagaceae</taxon>
        <taxon>Filimonas</taxon>
    </lineage>
</organism>
<proteinExistence type="predicted"/>
<dbReference type="InterPro" id="IPR050580">
    <property type="entry name" value="2H_phosphoesterase_YjcG-like"/>
</dbReference>
<dbReference type="OrthoDB" id="1951600at2"/>
<name>A0A4Q1D6B7_9BACT</name>
<dbReference type="GO" id="GO:0016874">
    <property type="term" value="F:ligase activity"/>
    <property type="evidence" value="ECO:0007669"/>
    <property type="project" value="UniProtKB-KW"/>
</dbReference>
<dbReference type="AlphaFoldDB" id="A0A4Q1D6B7"/>
<keyword evidence="1" id="KW-0436">Ligase</keyword>
<evidence type="ECO:0000313" key="2">
    <source>
        <dbReference type="Proteomes" id="UP000290545"/>
    </source>
</evidence>
<dbReference type="Pfam" id="PF13563">
    <property type="entry name" value="2_5_RNA_ligase2"/>
    <property type="match status" value="1"/>
</dbReference>
<dbReference type="InterPro" id="IPR009097">
    <property type="entry name" value="Cyclic_Pdiesterase"/>
</dbReference>
<sequence length="171" mass="19411">MACKNEFAEKYNAAAAAFGKPHITLLRFKQVLMAEEKITRHIGAIASACPPMKIELNDFGSFPSHTIYINIIGKQAIRYMVRELKLVQRLVKGSEKPHFITEPHLTVARRLQPQQYEQAWKEYQHLSFSGLFIAEHLLLLKRAPGMRSYQQVASFPLLNKSTAATQGALFL</sequence>
<dbReference type="PANTHER" id="PTHR40037:SF1">
    <property type="entry name" value="PHOSPHOESTERASE SAOUHSC_00951-RELATED"/>
    <property type="match status" value="1"/>
</dbReference>
<comment type="caution">
    <text evidence="1">The sequence shown here is derived from an EMBL/GenBank/DDBJ whole genome shotgun (WGS) entry which is preliminary data.</text>
</comment>
<gene>
    <name evidence="1" type="ORF">ESB13_15025</name>
</gene>